<protein>
    <submittedName>
        <fullName evidence="1">Glycosyltransferase WbuB</fullName>
    </submittedName>
</protein>
<dbReference type="PANTHER" id="PTHR12526:SF609">
    <property type="entry name" value="LIPOPOLYSACCHARIDE BIOSYNTHESIS PROTEIN"/>
    <property type="match status" value="1"/>
</dbReference>
<dbReference type="CDD" id="cd03794">
    <property type="entry name" value="GT4_WbuB-like"/>
    <property type="match status" value="1"/>
</dbReference>
<name>A0A4R9JZN5_9LEPT</name>
<reference evidence="1" key="1">
    <citation type="journal article" date="2019" name="PLoS Negl. Trop. Dis.">
        <title>Revisiting the worldwide diversity of Leptospira species in the environment.</title>
        <authorList>
            <person name="Vincent A.T."/>
            <person name="Schiettekatte O."/>
            <person name="Bourhy P."/>
            <person name="Veyrier F.J."/>
            <person name="Picardeau M."/>
        </authorList>
    </citation>
    <scope>NUCLEOTIDE SEQUENCE [LARGE SCALE GENOMIC DNA]</scope>
    <source>
        <strain evidence="1">201702476</strain>
    </source>
</reference>
<dbReference type="EMBL" id="RQGD01000035">
    <property type="protein sequence ID" value="TGL57209.1"/>
    <property type="molecule type" value="Genomic_DNA"/>
</dbReference>
<dbReference type="RefSeq" id="WP_135624333.1">
    <property type="nucleotide sequence ID" value="NZ_RQGD01000035.1"/>
</dbReference>
<organism evidence="1 2">
    <name type="scientific">Leptospira ognonensis</name>
    <dbReference type="NCBI Taxonomy" id="2484945"/>
    <lineage>
        <taxon>Bacteria</taxon>
        <taxon>Pseudomonadati</taxon>
        <taxon>Spirochaetota</taxon>
        <taxon>Spirochaetia</taxon>
        <taxon>Leptospirales</taxon>
        <taxon>Leptospiraceae</taxon>
        <taxon>Leptospira</taxon>
    </lineage>
</organism>
<evidence type="ECO:0000313" key="2">
    <source>
        <dbReference type="Proteomes" id="UP000297693"/>
    </source>
</evidence>
<dbReference type="OrthoDB" id="9811902at2"/>
<evidence type="ECO:0000313" key="1">
    <source>
        <dbReference type="EMBL" id="TGL57209.1"/>
    </source>
</evidence>
<dbReference type="AlphaFoldDB" id="A0A4R9JZN5"/>
<dbReference type="Pfam" id="PF13692">
    <property type="entry name" value="Glyco_trans_1_4"/>
    <property type="match status" value="1"/>
</dbReference>
<dbReference type="Proteomes" id="UP000297693">
    <property type="component" value="Unassembled WGS sequence"/>
</dbReference>
<keyword evidence="2" id="KW-1185">Reference proteome</keyword>
<gene>
    <name evidence="1" type="ORF">EHQ58_12955</name>
</gene>
<dbReference type="PANTHER" id="PTHR12526">
    <property type="entry name" value="GLYCOSYLTRANSFERASE"/>
    <property type="match status" value="1"/>
</dbReference>
<keyword evidence="1" id="KW-0808">Transferase</keyword>
<dbReference type="SUPFAM" id="SSF53756">
    <property type="entry name" value="UDP-Glycosyltransferase/glycogen phosphorylase"/>
    <property type="match status" value="1"/>
</dbReference>
<sequence length="398" mass="45679">MRICIIIDDYLPESIKVAAKMMHEMAVDFVSENHQVTVVTPGVNISAAYETLNLNNVQILRFKSGEIKNTSKLKRLINELLLPIKAWSSLHTFFKSNHHDLVIYYSPSIFWGHLVKKLKRLWKVPSYLILRDFFPQWVIDNGMLSQYSPLVYFFRIFENSSYEAANRIGIMSPANLRWFNSKYPRFKNTEVLYNWVTDHPILQSKGKYRELLNLKEKIVFFYGGNIGHAQDMGNVLRLAKRLEDRKDVHFVLVGAGDEVGLVSDYIKTHDLSNLTLLDPVSQLEYREMLAEFDVGLFTLHRAHTTHNFPGKILGYMVQGIPVLGCVNPGNDLMELINETQSGYVSVSGDDEVFYQNALQLLNHQNRMQIGINCKRLCAEKFSIKAASRILINLGSNQS</sequence>
<comment type="caution">
    <text evidence="1">The sequence shown here is derived from an EMBL/GenBank/DDBJ whole genome shotgun (WGS) entry which is preliminary data.</text>
</comment>
<dbReference type="Gene3D" id="3.40.50.2000">
    <property type="entry name" value="Glycogen Phosphorylase B"/>
    <property type="match status" value="2"/>
</dbReference>
<dbReference type="GO" id="GO:0016740">
    <property type="term" value="F:transferase activity"/>
    <property type="evidence" value="ECO:0007669"/>
    <property type="project" value="UniProtKB-KW"/>
</dbReference>
<accession>A0A4R9JZN5</accession>
<proteinExistence type="predicted"/>